<evidence type="ECO:0000256" key="2">
    <source>
        <dbReference type="ARBA" id="ARBA00022694"/>
    </source>
</evidence>
<evidence type="ECO:0000256" key="1">
    <source>
        <dbReference type="ARBA" id="ARBA00007963"/>
    </source>
</evidence>
<accession>A0ABT7AFB8</accession>
<dbReference type="PANTHER" id="PTHR12682">
    <property type="entry name" value="ARCHEASE"/>
    <property type="match status" value="1"/>
</dbReference>
<evidence type="ECO:0000313" key="7">
    <source>
        <dbReference type="Proteomes" id="UP001321492"/>
    </source>
</evidence>
<gene>
    <name evidence="6" type="ORF">QNA08_07470</name>
</gene>
<dbReference type="Proteomes" id="UP001321492">
    <property type="component" value="Unassembled WGS sequence"/>
</dbReference>
<dbReference type="SUPFAM" id="SSF69819">
    <property type="entry name" value="MTH1598-like"/>
    <property type="match status" value="1"/>
</dbReference>
<dbReference type="Pfam" id="PF01951">
    <property type="entry name" value="Archease"/>
    <property type="match status" value="1"/>
</dbReference>
<comment type="similarity">
    <text evidence="1">Belongs to the archease family.</text>
</comment>
<feature type="domain" description="Archease" evidence="5">
    <location>
        <begin position="17"/>
        <end position="150"/>
    </location>
</feature>
<comment type="caution">
    <text evidence="6">The sequence shown here is derived from an EMBL/GenBank/DDBJ whole genome shotgun (WGS) entry which is preliminary data.</text>
</comment>
<keyword evidence="3" id="KW-0479">Metal-binding</keyword>
<keyword evidence="4" id="KW-0106">Calcium</keyword>
<sequence length="150" mass="15903">MTGTTASNAVGRGPGRWEHFPHDADVGVRGFGATMQEAFEQAALALTAAVTDARIRPEHSVAVTCQAPDPDLLLAAWLNAIIYEMSVRRMLFGGFEVEITGGQLRGTLAGEPVDVARHAPACEPKGATFTELRVAREADGLWTAACVVDV</sequence>
<organism evidence="6 7">
    <name type="scientific">Chelatococcus albus</name>
    <dbReference type="NCBI Taxonomy" id="3047466"/>
    <lineage>
        <taxon>Bacteria</taxon>
        <taxon>Pseudomonadati</taxon>
        <taxon>Pseudomonadota</taxon>
        <taxon>Alphaproteobacteria</taxon>
        <taxon>Hyphomicrobiales</taxon>
        <taxon>Chelatococcaceae</taxon>
        <taxon>Chelatococcus</taxon>
    </lineage>
</organism>
<dbReference type="RefSeq" id="WP_283740053.1">
    <property type="nucleotide sequence ID" value="NZ_JASJEV010000003.1"/>
</dbReference>
<dbReference type="EMBL" id="JASJEV010000003">
    <property type="protein sequence ID" value="MDJ1158072.1"/>
    <property type="molecule type" value="Genomic_DNA"/>
</dbReference>
<dbReference type="InterPro" id="IPR023572">
    <property type="entry name" value="Archease_dom"/>
</dbReference>
<dbReference type="InterPro" id="IPR002804">
    <property type="entry name" value="Archease"/>
</dbReference>
<proteinExistence type="inferred from homology"/>
<reference evidence="6 7" key="1">
    <citation type="submission" date="2023-05" db="EMBL/GenBank/DDBJ databases">
        <title>Chelatococcus sp. nov., a moderately thermophilic bacterium isolated from hot spring microbial mat.</title>
        <authorList>
            <person name="Hu C.-J."/>
            <person name="Li W.-J."/>
        </authorList>
    </citation>
    <scope>NUCLEOTIDE SEQUENCE [LARGE SCALE GENOMIC DNA]</scope>
    <source>
        <strain evidence="6 7">SYSU G07232</strain>
    </source>
</reference>
<keyword evidence="7" id="KW-1185">Reference proteome</keyword>
<dbReference type="PANTHER" id="PTHR12682:SF11">
    <property type="entry name" value="PROTEIN ARCHEASE"/>
    <property type="match status" value="1"/>
</dbReference>
<keyword evidence="2" id="KW-0819">tRNA processing</keyword>
<dbReference type="Gene3D" id="3.55.10.10">
    <property type="entry name" value="Archease domain"/>
    <property type="match status" value="1"/>
</dbReference>
<name>A0ABT7AFB8_9HYPH</name>
<evidence type="ECO:0000256" key="4">
    <source>
        <dbReference type="ARBA" id="ARBA00022837"/>
    </source>
</evidence>
<dbReference type="InterPro" id="IPR036820">
    <property type="entry name" value="Archease_dom_sf"/>
</dbReference>
<evidence type="ECO:0000256" key="3">
    <source>
        <dbReference type="ARBA" id="ARBA00022723"/>
    </source>
</evidence>
<evidence type="ECO:0000259" key="5">
    <source>
        <dbReference type="Pfam" id="PF01951"/>
    </source>
</evidence>
<evidence type="ECO:0000313" key="6">
    <source>
        <dbReference type="EMBL" id="MDJ1158072.1"/>
    </source>
</evidence>
<protein>
    <submittedName>
        <fullName evidence="6">Archease</fullName>
    </submittedName>
</protein>